<dbReference type="PANTHER" id="PTHR43445">
    <property type="entry name" value="UDP-N-ACETYLMURAMATE--L-ALANINE LIGASE-RELATED"/>
    <property type="match status" value="1"/>
</dbReference>
<evidence type="ECO:0000256" key="2">
    <source>
        <dbReference type="ARBA" id="ARBA00004752"/>
    </source>
</evidence>
<dbReference type="InterPro" id="IPR004101">
    <property type="entry name" value="Mur_ligase_C"/>
</dbReference>
<dbReference type="Proteomes" id="UP000662088">
    <property type="component" value="Unassembled WGS sequence"/>
</dbReference>
<feature type="domain" description="Mur ligase C-terminal" evidence="17">
    <location>
        <begin position="318"/>
        <end position="446"/>
    </location>
</feature>
<evidence type="ECO:0000256" key="1">
    <source>
        <dbReference type="ARBA" id="ARBA00004496"/>
    </source>
</evidence>
<name>A0A8I0AAL9_9CLOT</name>
<keyword evidence="7 14" id="KW-0547">Nucleotide-binding</keyword>
<evidence type="ECO:0000313" key="20">
    <source>
        <dbReference type="Proteomes" id="UP000662088"/>
    </source>
</evidence>
<dbReference type="Pfam" id="PF02875">
    <property type="entry name" value="Mur_ligase_C"/>
    <property type="match status" value="1"/>
</dbReference>
<comment type="similarity">
    <text evidence="14">Belongs to the MurCDEF family.</text>
</comment>
<dbReference type="GO" id="GO:0005737">
    <property type="term" value="C:cytoplasm"/>
    <property type="evidence" value="ECO:0007669"/>
    <property type="project" value="UniProtKB-SubCell"/>
</dbReference>
<keyword evidence="20" id="KW-1185">Reference proteome</keyword>
<evidence type="ECO:0000259" key="16">
    <source>
        <dbReference type="Pfam" id="PF01225"/>
    </source>
</evidence>
<dbReference type="EMBL" id="JACOOQ010000020">
    <property type="protein sequence ID" value="MBC5640951.1"/>
    <property type="molecule type" value="Genomic_DNA"/>
</dbReference>
<evidence type="ECO:0000256" key="6">
    <source>
        <dbReference type="ARBA" id="ARBA00022618"/>
    </source>
</evidence>
<organism evidence="19 20">
    <name type="scientific">Clostridium lentum</name>
    <dbReference type="NCBI Taxonomy" id="2763037"/>
    <lineage>
        <taxon>Bacteria</taxon>
        <taxon>Bacillati</taxon>
        <taxon>Bacillota</taxon>
        <taxon>Clostridia</taxon>
        <taxon>Eubacteriales</taxon>
        <taxon>Clostridiaceae</taxon>
        <taxon>Clostridium</taxon>
    </lineage>
</organism>
<keyword evidence="15" id="KW-0472">Membrane</keyword>
<keyword evidence="5 14" id="KW-0436">Ligase</keyword>
<feature type="transmembrane region" description="Helical" evidence="15">
    <location>
        <begin position="12"/>
        <end position="31"/>
    </location>
</feature>
<comment type="caution">
    <text evidence="19">The sequence shown here is derived from an EMBL/GenBank/DDBJ whole genome shotgun (WGS) entry which is preliminary data.</text>
</comment>
<feature type="domain" description="Mur ligase central" evidence="18">
    <location>
        <begin position="116"/>
        <end position="293"/>
    </location>
</feature>
<gene>
    <name evidence="14" type="primary">murC</name>
    <name evidence="19" type="ORF">H8R92_11045</name>
</gene>
<dbReference type="GO" id="GO:0005524">
    <property type="term" value="F:ATP binding"/>
    <property type="evidence" value="ECO:0007669"/>
    <property type="project" value="UniProtKB-UniRule"/>
</dbReference>
<dbReference type="RefSeq" id="WP_186835486.1">
    <property type="nucleotide sequence ID" value="NZ_JACOOQ010000020.1"/>
</dbReference>
<evidence type="ECO:0000256" key="14">
    <source>
        <dbReference type="HAMAP-Rule" id="MF_00046"/>
    </source>
</evidence>
<dbReference type="Gene3D" id="3.40.1190.10">
    <property type="entry name" value="Mur-like, catalytic domain"/>
    <property type="match status" value="1"/>
</dbReference>
<feature type="binding site" evidence="14">
    <location>
        <begin position="118"/>
        <end position="124"/>
    </location>
    <ligand>
        <name>ATP</name>
        <dbReference type="ChEBI" id="CHEBI:30616"/>
    </ligand>
</feature>
<evidence type="ECO:0000259" key="17">
    <source>
        <dbReference type="Pfam" id="PF02875"/>
    </source>
</evidence>
<dbReference type="GO" id="GO:0009252">
    <property type="term" value="P:peptidoglycan biosynthetic process"/>
    <property type="evidence" value="ECO:0007669"/>
    <property type="project" value="UniProtKB-UniRule"/>
</dbReference>
<evidence type="ECO:0000256" key="10">
    <source>
        <dbReference type="ARBA" id="ARBA00022984"/>
    </source>
</evidence>
<dbReference type="InterPro" id="IPR000713">
    <property type="entry name" value="Mur_ligase_N"/>
</dbReference>
<dbReference type="Gene3D" id="3.40.50.720">
    <property type="entry name" value="NAD(P)-binding Rossmann-like Domain"/>
    <property type="match status" value="1"/>
</dbReference>
<dbReference type="EC" id="6.3.2.8" evidence="3 14"/>
<keyword evidence="15" id="KW-0812">Transmembrane</keyword>
<evidence type="ECO:0000256" key="11">
    <source>
        <dbReference type="ARBA" id="ARBA00023306"/>
    </source>
</evidence>
<dbReference type="AlphaFoldDB" id="A0A8I0AAL9"/>
<dbReference type="NCBIfam" id="TIGR01082">
    <property type="entry name" value="murC"/>
    <property type="match status" value="1"/>
</dbReference>
<evidence type="ECO:0000313" key="19">
    <source>
        <dbReference type="EMBL" id="MBC5640951.1"/>
    </source>
</evidence>
<evidence type="ECO:0000256" key="4">
    <source>
        <dbReference type="ARBA" id="ARBA00022490"/>
    </source>
</evidence>
<dbReference type="GO" id="GO:0051301">
    <property type="term" value="P:cell division"/>
    <property type="evidence" value="ECO:0007669"/>
    <property type="project" value="UniProtKB-KW"/>
</dbReference>
<dbReference type="Gene3D" id="3.90.190.20">
    <property type="entry name" value="Mur ligase, C-terminal domain"/>
    <property type="match status" value="1"/>
</dbReference>
<evidence type="ECO:0000256" key="5">
    <source>
        <dbReference type="ARBA" id="ARBA00022598"/>
    </source>
</evidence>
<evidence type="ECO:0000256" key="9">
    <source>
        <dbReference type="ARBA" id="ARBA00022960"/>
    </source>
</evidence>
<keyword evidence="6 14" id="KW-0132">Cell division</keyword>
<evidence type="ECO:0000256" key="15">
    <source>
        <dbReference type="SAM" id="Phobius"/>
    </source>
</evidence>
<dbReference type="GO" id="GO:0071555">
    <property type="term" value="P:cell wall organization"/>
    <property type="evidence" value="ECO:0007669"/>
    <property type="project" value="UniProtKB-KW"/>
</dbReference>
<dbReference type="InterPro" id="IPR036615">
    <property type="entry name" value="Mur_ligase_C_dom_sf"/>
</dbReference>
<dbReference type="UniPathway" id="UPA00219"/>
<evidence type="ECO:0000256" key="7">
    <source>
        <dbReference type="ARBA" id="ARBA00022741"/>
    </source>
</evidence>
<dbReference type="GO" id="GO:0008763">
    <property type="term" value="F:UDP-N-acetylmuramate-L-alanine ligase activity"/>
    <property type="evidence" value="ECO:0007669"/>
    <property type="project" value="UniProtKB-UniRule"/>
</dbReference>
<dbReference type="GO" id="GO:0008360">
    <property type="term" value="P:regulation of cell shape"/>
    <property type="evidence" value="ECO:0007669"/>
    <property type="project" value="UniProtKB-KW"/>
</dbReference>
<dbReference type="InterPro" id="IPR050061">
    <property type="entry name" value="MurCDEF_pg_biosynth"/>
</dbReference>
<reference evidence="19" key="1">
    <citation type="submission" date="2020-08" db="EMBL/GenBank/DDBJ databases">
        <title>Genome public.</title>
        <authorList>
            <person name="Liu C."/>
            <person name="Sun Q."/>
        </authorList>
    </citation>
    <scope>NUCLEOTIDE SEQUENCE</scope>
    <source>
        <strain evidence="19">NSJ-42</strain>
    </source>
</reference>
<dbReference type="Pfam" id="PF08245">
    <property type="entry name" value="Mur_ligase_M"/>
    <property type="match status" value="1"/>
</dbReference>
<sequence>MAFDLNIDKHKKVHFIGIGGVSMSGLAAILLTKGYRVSGSDSKESEVLNKLREANAEIYIGHKKENLRNVDLVVYTAAIPADNPELIEAKAQNIELMDRAEFLGYIMKGHKYNVAIAGTHGKTTTTSMLSHITIEANLDPTILVGGDVDAIHGNYKIGESEYFVTEACEYKASFLKFYPYIGIILNIDADHLDYYRDINHIEDTFKKFSDLIPDDGYLVGCAEDPRVVEVLNYAKCKTLSYGFDKGDVTAGNISFNNKGCATFTVFHHHKELFDVTLSTTGRHNILNALATICTSLILEIPNEAVINGLAACKGAHKRFEYKGEFNGATIIDDYAHHPVEIAATLNTAKLIPHNKVYCVFQPHTYTRTKTLFDDFTTCFKDSDELILMDIYAAREKDTGLVSSDELGDSIRAKGFNCINLHSHEEVANYLKNKVKKDDLVLTVGAGDVVKVGELLLNS</sequence>
<keyword evidence="8 14" id="KW-0067">ATP-binding</keyword>
<dbReference type="Pfam" id="PF01225">
    <property type="entry name" value="Mur_ligase"/>
    <property type="match status" value="1"/>
</dbReference>
<evidence type="ECO:0000256" key="3">
    <source>
        <dbReference type="ARBA" id="ARBA00012211"/>
    </source>
</evidence>
<comment type="catalytic activity">
    <reaction evidence="13 14">
        <text>UDP-N-acetyl-alpha-D-muramate + L-alanine + ATP = UDP-N-acetyl-alpha-D-muramoyl-L-alanine + ADP + phosphate + H(+)</text>
        <dbReference type="Rhea" id="RHEA:23372"/>
        <dbReference type="ChEBI" id="CHEBI:15378"/>
        <dbReference type="ChEBI" id="CHEBI:30616"/>
        <dbReference type="ChEBI" id="CHEBI:43474"/>
        <dbReference type="ChEBI" id="CHEBI:57972"/>
        <dbReference type="ChEBI" id="CHEBI:70757"/>
        <dbReference type="ChEBI" id="CHEBI:83898"/>
        <dbReference type="ChEBI" id="CHEBI:456216"/>
        <dbReference type="EC" id="6.3.2.8"/>
    </reaction>
</comment>
<dbReference type="SUPFAM" id="SSF51984">
    <property type="entry name" value="MurCD N-terminal domain"/>
    <property type="match status" value="1"/>
</dbReference>
<proteinExistence type="inferred from homology"/>
<comment type="pathway">
    <text evidence="2 14">Cell wall biogenesis; peptidoglycan biosynthesis.</text>
</comment>
<protein>
    <recommendedName>
        <fullName evidence="3 14">UDP-N-acetylmuramate--L-alanine ligase</fullName>
        <ecNumber evidence="3 14">6.3.2.8</ecNumber>
    </recommendedName>
    <alternativeName>
        <fullName evidence="14">UDP-N-acetylmuramoyl-L-alanine synthetase</fullName>
    </alternativeName>
</protein>
<evidence type="ECO:0000256" key="13">
    <source>
        <dbReference type="ARBA" id="ARBA00047833"/>
    </source>
</evidence>
<accession>A0A8I0AAL9</accession>
<dbReference type="SUPFAM" id="SSF53244">
    <property type="entry name" value="MurD-like peptide ligases, peptide-binding domain"/>
    <property type="match status" value="1"/>
</dbReference>
<dbReference type="SUPFAM" id="SSF53623">
    <property type="entry name" value="MurD-like peptide ligases, catalytic domain"/>
    <property type="match status" value="1"/>
</dbReference>
<dbReference type="HAMAP" id="MF_00046">
    <property type="entry name" value="MurC"/>
    <property type="match status" value="1"/>
</dbReference>
<dbReference type="InterPro" id="IPR036565">
    <property type="entry name" value="Mur-like_cat_sf"/>
</dbReference>
<comment type="subcellular location">
    <subcellularLocation>
        <location evidence="1 14">Cytoplasm</location>
    </subcellularLocation>
</comment>
<keyword evidence="9 14" id="KW-0133">Cell shape</keyword>
<keyword evidence="11 14" id="KW-0131">Cell cycle</keyword>
<evidence type="ECO:0000259" key="18">
    <source>
        <dbReference type="Pfam" id="PF08245"/>
    </source>
</evidence>
<keyword evidence="12 14" id="KW-0961">Cell wall biogenesis/degradation</keyword>
<comment type="function">
    <text evidence="14">Cell wall formation.</text>
</comment>
<evidence type="ECO:0000256" key="12">
    <source>
        <dbReference type="ARBA" id="ARBA00023316"/>
    </source>
</evidence>
<evidence type="ECO:0000256" key="8">
    <source>
        <dbReference type="ARBA" id="ARBA00022840"/>
    </source>
</evidence>
<dbReference type="InterPro" id="IPR013221">
    <property type="entry name" value="Mur_ligase_cen"/>
</dbReference>
<keyword evidence="15" id="KW-1133">Transmembrane helix</keyword>
<keyword evidence="10 14" id="KW-0573">Peptidoglycan synthesis</keyword>
<dbReference type="PANTHER" id="PTHR43445:SF3">
    <property type="entry name" value="UDP-N-ACETYLMURAMATE--L-ALANINE LIGASE"/>
    <property type="match status" value="1"/>
</dbReference>
<dbReference type="InterPro" id="IPR005758">
    <property type="entry name" value="UDP-N-AcMur_Ala_ligase_MurC"/>
</dbReference>
<keyword evidence="4 14" id="KW-0963">Cytoplasm</keyword>
<feature type="domain" description="Mur ligase N-terminal catalytic" evidence="16">
    <location>
        <begin position="12"/>
        <end position="110"/>
    </location>
</feature>